<feature type="region of interest" description="Disordered" evidence="1">
    <location>
        <begin position="43"/>
        <end position="68"/>
    </location>
</feature>
<dbReference type="Proteomes" id="UP000257109">
    <property type="component" value="Unassembled WGS sequence"/>
</dbReference>
<feature type="compositionally biased region" description="Basic residues" evidence="1">
    <location>
        <begin position="52"/>
        <end position="68"/>
    </location>
</feature>
<dbReference type="AlphaFoldDB" id="A0A371GBM5"/>
<sequence length="68" mass="7553">MVTMFIDTFPSPFYDKAVGSVASNFADLVTIGERTESDIGNSPKLTIALASPRRRSKKRKKGRLMPSY</sequence>
<keyword evidence="3" id="KW-1185">Reference proteome</keyword>
<dbReference type="EMBL" id="QJKJ01006097">
    <property type="protein sequence ID" value="RDX87916.1"/>
    <property type="molecule type" value="Genomic_DNA"/>
</dbReference>
<proteinExistence type="predicted"/>
<protein>
    <submittedName>
        <fullName evidence="2">Uncharacterized protein</fullName>
    </submittedName>
</protein>
<accession>A0A371GBM5</accession>
<comment type="caution">
    <text evidence="2">The sequence shown here is derived from an EMBL/GenBank/DDBJ whole genome shotgun (WGS) entry which is preliminary data.</text>
</comment>
<evidence type="ECO:0000313" key="2">
    <source>
        <dbReference type="EMBL" id="RDX87916.1"/>
    </source>
</evidence>
<organism evidence="2 3">
    <name type="scientific">Mucuna pruriens</name>
    <name type="common">Velvet bean</name>
    <name type="synonym">Dolichos pruriens</name>
    <dbReference type="NCBI Taxonomy" id="157652"/>
    <lineage>
        <taxon>Eukaryota</taxon>
        <taxon>Viridiplantae</taxon>
        <taxon>Streptophyta</taxon>
        <taxon>Embryophyta</taxon>
        <taxon>Tracheophyta</taxon>
        <taxon>Spermatophyta</taxon>
        <taxon>Magnoliopsida</taxon>
        <taxon>eudicotyledons</taxon>
        <taxon>Gunneridae</taxon>
        <taxon>Pentapetalae</taxon>
        <taxon>rosids</taxon>
        <taxon>fabids</taxon>
        <taxon>Fabales</taxon>
        <taxon>Fabaceae</taxon>
        <taxon>Papilionoideae</taxon>
        <taxon>50 kb inversion clade</taxon>
        <taxon>NPAAA clade</taxon>
        <taxon>indigoferoid/millettioid clade</taxon>
        <taxon>Phaseoleae</taxon>
        <taxon>Mucuna</taxon>
    </lineage>
</organism>
<dbReference type="OrthoDB" id="1750196at2759"/>
<evidence type="ECO:0000256" key="1">
    <source>
        <dbReference type="SAM" id="MobiDB-lite"/>
    </source>
</evidence>
<gene>
    <name evidence="2" type="ORF">CR513_30545</name>
</gene>
<reference evidence="2" key="1">
    <citation type="submission" date="2018-05" db="EMBL/GenBank/DDBJ databases">
        <title>Draft genome of Mucuna pruriens seed.</title>
        <authorList>
            <person name="Nnadi N.E."/>
            <person name="Vos R."/>
            <person name="Hasami M.H."/>
            <person name="Devisetty U.K."/>
            <person name="Aguiy J.C."/>
        </authorList>
    </citation>
    <scope>NUCLEOTIDE SEQUENCE [LARGE SCALE GENOMIC DNA]</scope>
    <source>
        <strain evidence="2">JCA_2017</strain>
    </source>
</reference>
<evidence type="ECO:0000313" key="3">
    <source>
        <dbReference type="Proteomes" id="UP000257109"/>
    </source>
</evidence>
<name>A0A371GBM5_MUCPR</name>
<feature type="non-terminal residue" evidence="2">
    <location>
        <position position="1"/>
    </location>
</feature>